<feature type="transmembrane region" description="Helical" evidence="10">
    <location>
        <begin position="278"/>
        <end position="295"/>
    </location>
</feature>
<evidence type="ECO:0000313" key="14">
    <source>
        <dbReference type="Proteomes" id="UP000241203"/>
    </source>
</evidence>
<feature type="domain" description="Na+/H+ antiporter NhaC-like C-terminal" evidence="11">
    <location>
        <begin position="284"/>
        <end position="488"/>
    </location>
</feature>
<dbReference type="GO" id="GO:0015297">
    <property type="term" value="F:antiporter activity"/>
    <property type="evidence" value="ECO:0007669"/>
    <property type="project" value="UniProtKB-KW"/>
</dbReference>
<feature type="transmembrane region" description="Helical" evidence="10">
    <location>
        <begin position="111"/>
        <end position="130"/>
    </location>
</feature>
<feature type="transmembrane region" description="Helical" evidence="10">
    <location>
        <begin position="240"/>
        <end position="258"/>
    </location>
</feature>
<feature type="transmembrane region" description="Helical" evidence="10">
    <location>
        <begin position="73"/>
        <end position="91"/>
    </location>
</feature>
<reference evidence="12 14" key="1">
    <citation type="submission" date="2018-03" db="EMBL/GenBank/DDBJ databases">
        <title>Genomic Encyclopedia of Archaeal and Bacterial Type Strains, Phase II (KMG-II): from individual species to whole genera.</title>
        <authorList>
            <person name="Goeker M."/>
        </authorList>
    </citation>
    <scope>NUCLEOTIDE SEQUENCE [LARGE SCALE GENOMIC DNA]</scope>
    <source>
        <strain evidence="12 14">DSM 21548</strain>
    </source>
</reference>
<keyword evidence="2" id="KW-0813">Transport</keyword>
<evidence type="ECO:0000313" key="15">
    <source>
        <dbReference type="Proteomes" id="UP000268291"/>
    </source>
</evidence>
<dbReference type="InterPro" id="IPR018461">
    <property type="entry name" value="Na/H_Antiport_NhaC-like_C"/>
</dbReference>
<sequence length="522" mass="52952">MTLKPTRRATPAEHASPAPGSTDPTGGAASGPEGTGAGPRLDFRIGIAGAFIAPGIFLAGVVAFFMVFGVFDMNALTASGLAGVLVAGLFARSYSRFWEHIIAGVSSRNSVSLLLILLVVSMVAAMITQSDVAGGFVWLAGQIGIDGGTFAAVTFVLTCVISMSTGTSFGTMFTAFPIFYPAGVLLGADPVLLAGAILSGAIFGDNLAPISDSTIVSASTQRYRRRQGIAEIGGVVRSRAPYALVAAGISAVLFLVFGLVGSGRGASGAIAGADGDPMSLVMVVPVVVLLAVAFWKRDIFLAATVGLLSGIVIGLATGLMSLADVISVGEDGAPGGLLVTGVGDMLPLVGLAIVIFAIVGILQGAGVFDLVVDLVGRSERSATPMRAELTMGIGAAAAAALFAGVNSPSMLMFGPVADKLGAKAQLHPYRRANVMDGFTLGIGAVVPVASVFLLISSQLTQGYGDDVPVLSAFSIFTTSFYPLMLTAVMLVAVLTGWGRRFEGEGGAAVRRRPDGAVDTVTV</sequence>
<feature type="transmembrane region" description="Helical" evidence="10">
    <location>
        <begin position="136"/>
        <end position="157"/>
    </location>
</feature>
<dbReference type="EMBL" id="RZGY01000003">
    <property type="protein sequence ID" value="RUQ84423.1"/>
    <property type="molecule type" value="Genomic_DNA"/>
</dbReference>
<evidence type="ECO:0000313" key="12">
    <source>
        <dbReference type="EMBL" id="PSL36827.1"/>
    </source>
</evidence>
<evidence type="ECO:0000256" key="4">
    <source>
        <dbReference type="ARBA" id="ARBA00022475"/>
    </source>
</evidence>
<evidence type="ECO:0000256" key="2">
    <source>
        <dbReference type="ARBA" id="ARBA00022448"/>
    </source>
</evidence>
<keyword evidence="4" id="KW-1003">Cell membrane</keyword>
<dbReference type="AlphaFoldDB" id="A0A2P8GS92"/>
<dbReference type="PANTHER" id="PTHR33451">
    <property type="entry name" value="MALATE-2H(+)/NA(+)-LACTATE ANTIPORTER"/>
    <property type="match status" value="1"/>
</dbReference>
<accession>A0A2P8GS92</accession>
<comment type="similarity">
    <text evidence="8">Belongs to the NhaC Na(+)/H(+) (TC 2.A.35) antiporter family.</text>
</comment>
<feature type="transmembrane region" description="Helical" evidence="10">
    <location>
        <begin position="194"/>
        <end position="219"/>
    </location>
</feature>
<feature type="domain" description="Na+/H+ antiporter NhaC-like C-terminal" evidence="11">
    <location>
        <begin position="59"/>
        <end position="259"/>
    </location>
</feature>
<evidence type="ECO:0000256" key="5">
    <source>
        <dbReference type="ARBA" id="ARBA00022692"/>
    </source>
</evidence>
<evidence type="ECO:0000256" key="10">
    <source>
        <dbReference type="SAM" id="Phobius"/>
    </source>
</evidence>
<feature type="transmembrane region" description="Helical" evidence="10">
    <location>
        <begin position="169"/>
        <end position="188"/>
    </location>
</feature>
<keyword evidence="3" id="KW-0050">Antiport</keyword>
<evidence type="ECO:0000313" key="13">
    <source>
        <dbReference type="EMBL" id="RUQ84423.1"/>
    </source>
</evidence>
<gene>
    <name evidence="12" type="ORF">CLV49_0425</name>
    <name evidence="13" type="ORF">ELQ93_16105</name>
</gene>
<feature type="transmembrane region" description="Helical" evidence="10">
    <location>
        <begin position="393"/>
        <end position="417"/>
    </location>
</feature>
<reference evidence="13 15" key="2">
    <citation type="submission" date="2018-12" db="EMBL/GenBank/DDBJ databases">
        <authorList>
            <person name="hu s."/>
            <person name="Xu Y."/>
            <person name="Xu B."/>
            <person name="Li F."/>
        </authorList>
    </citation>
    <scope>NUCLEOTIDE SEQUENCE [LARGE SCALE GENOMIC DNA]</scope>
    <source>
        <strain evidence="13 15">KSW2-17</strain>
    </source>
</reference>
<name>A0A2P8GS92_9MICO</name>
<organism evidence="12 14">
    <name type="scientific">Labedella gwakjiensis</name>
    <dbReference type="NCBI Taxonomy" id="390269"/>
    <lineage>
        <taxon>Bacteria</taxon>
        <taxon>Bacillati</taxon>
        <taxon>Actinomycetota</taxon>
        <taxon>Actinomycetes</taxon>
        <taxon>Micrococcales</taxon>
        <taxon>Microbacteriaceae</taxon>
        <taxon>Labedella</taxon>
    </lineage>
</organism>
<keyword evidence="7 10" id="KW-0472">Membrane</keyword>
<dbReference type="EMBL" id="PYAU01000001">
    <property type="protein sequence ID" value="PSL36827.1"/>
    <property type="molecule type" value="Genomic_DNA"/>
</dbReference>
<dbReference type="OrthoDB" id="9762978at2"/>
<keyword evidence="15" id="KW-1185">Reference proteome</keyword>
<keyword evidence="6 10" id="KW-1133">Transmembrane helix</keyword>
<evidence type="ECO:0000259" key="11">
    <source>
        <dbReference type="Pfam" id="PF03553"/>
    </source>
</evidence>
<evidence type="ECO:0000256" key="9">
    <source>
        <dbReference type="SAM" id="MobiDB-lite"/>
    </source>
</evidence>
<dbReference type="PANTHER" id="PTHR33451:SF5">
    <property type="entry name" value="NA+_H+ ANTIPORTER"/>
    <property type="match status" value="1"/>
</dbReference>
<feature type="transmembrane region" description="Helical" evidence="10">
    <location>
        <begin position="437"/>
        <end position="455"/>
    </location>
</feature>
<dbReference type="Pfam" id="PF03553">
    <property type="entry name" value="Na_H_antiporter"/>
    <property type="match status" value="2"/>
</dbReference>
<evidence type="ECO:0000256" key="1">
    <source>
        <dbReference type="ARBA" id="ARBA00004651"/>
    </source>
</evidence>
<feature type="transmembrane region" description="Helical" evidence="10">
    <location>
        <begin position="467"/>
        <end position="494"/>
    </location>
</feature>
<feature type="transmembrane region" description="Helical" evidence="10">
    <location>
        <begin position="348"/>
        <end position="372"/>
    </location>
</feature>
<protein>
    <submittedName>
        <fullName evidence="13">Na+/H+ antiporter NhaC family protein</fullName>
    </submittedName>
    <submittedName>
        <fullName evidence="12">Transporter (NhaC family)</fullName>
    </submittedName>
</protein>
<evidence type="ECO:0000256" key="8">
    <source>
        <dbReference type="ARBA" id="ARBA00038435"/>
    </source>
</evidence>
<evidence type="ECO:0000256" key="3">
    <source>
        <dbReference type="ARBA" id="ARBA00022449"/>
    </source>
</evidence>
<dbReference type="GO" id="GO:0005886">
    <property type="term" value="C:plasma membrane"/>
    <property type="evidence" value="ECO:0007669"/>
    <property type="project" value="UniProtKB-SubCell"/>
</dbReference>
<feature type="region of interest" description="Disordered" evidence="9">
    <location>
        <begin position="1"/>
        <end position="34"/>
    </location>
</feature>
<evidence type="ECO:0000256" key="7">
    <source>
        <dbReference type="ARBA" id="ARBA00023136"/>
    </source>
</evidence>
<feature type="transmembrane region" description="Helical" evidence="10">
    <location>
        <begin position="307"/>
        <end position="328"/>
    </location>
</feature>
<dbReference type="Proteomes" id="UP000241203">
    <property type="component" value="Unassembled WGS sequence"/>
</dbReference>
<keyword evidence="5 10" id="KW-0812">Transmembrane</keyword>
<comment type="caution">
    <text evidence="12">The sequence shown here is derived from an EMBL/GenBank/DDBJ whole genome shotgun (WGS) entry which is preliminary data.</text>
</comment>
<proteinExistence type="inferred from homology"/>
<comment type="subcellular location">
    <subcellularLocation>
        <location evidence="1">Cell membrane</location>
        <topology evidence="1">Multi-pass membrane protein</topology>
    </subcellularLocation>
</comment>
<evidence type="ECO:0000256" key="6">
    <source>
        <dbReference type="ARBA" id="ARBA00022989"/>
    </source>
</evidence>
<dbReference type="Proteomes" id="UP000268291">
    <property type="component" value="Unassembled WGS sequence"/>
</dbReference>
<feature type="transmembrane region" description="Helical" evidence="10">
    <location>
        <begin position="45"/>
        <end position="67"/>
    </location>
</feature>
<dbReference type="InterPro" id="IPR052180">
    <property type="entry name" value="NhaC_Na-H+_Antiporter"/>
</dbReference>
<dbReference type="RefSeq" id="WP_106564824.1">
    <property type="nucleotide sequence ID" value="NZ_PYAU01000001.1"/>
</dbReference>